<comment type="caution">
    <text evidence="1">The sequence shown here is derived from an EMBL/GenBank/DDBJ whole genome shotgun (WGS) entry which is preliminary data.</text>
</comment>
<accession>A0A7W6KA00</accession>
<evidence type="ECO:0008006" key="3">
    <source>
        <dbReference type="Google" id="ProtNLM"/>
    </source>
</evidence>
<dbReference type="EMBL" id="JACIEF010000001">
    <property type="protein sequence ID" value="MBB4106835.1"/>
    <property type="molecule type" value="Genomic_DNA"/>
</dbReference>
<dbReference type="Pfam" id="PF13366">
    <property type="entry name" value="PDDEXK_3"/>
    <property type="match status" value="1"/>
</dbReference>
<evidence type="ECO:0000313" key="2">
    <source>
        <dbReference type="Proteomes" id="UP000532273"/>
    </source>
</evidence>
<dbReference type="Proteomes" id="UP000532273">
    <property type="component" value="Unassembled WGS sequence"/>
</dbReference>
<reference evidence="1 2" key="1">
    <citation type="submission" date="2020-08" db="EMBL/GenBank/DDBJ databases">
        <title>Genomic Encyclopedia of Type Strains, Phase IV (KMG-IV): sequencing the most valuable type-strain genomes for metagenomic binning, comparative biology and taxonomic classification.</title>
        <authorList>
            <person name="Goeker M."/>
        </authorList>
    </citation>
    <scope>NUCLEOTIDE SEQUENCE [LARGE SCALE GENOMIC DNA]</scope>
    <source>
        <strain evidence="1 2">DSM 100774</strain>
    </source>
</reference>
<protein>
    <recommendedName>
        <fullName evidence="3">GxxExxY protein</fullName>
    </recommendedName>
</protein>
<dbReference type="InterPro" id="IPR026350">
    <property type="entry name" value="GxxExxY"/>
</dbReference>
<proteinExistence type="predicted"/>
<name>A0A7W6KA00_9SPHI</name>
<dbReference type="AlphaFoldDB" id="A0A7W6KA00"/>
<dbReference type="RefSeq" id="WP_260300577.1">
    <property type="nucleotide sequence ID" value="NZ_BMHZ01000002.1"/>
</dbReference>
<organism evidence="1 2">
    <name type="scientific">Pedobacter zeae</name>
    <dbReference type="NCBI Taxonomy" id="1737356"/>
    <lineage>
        <taxon>Bacteria</taxon>
        <taxon>Pseudomonadati</taxon>
        <taxon>Bacteroidota</taxon>
        <taxon>Sphingobacteriia</taxon>
        <taxon>Sphingobacteriales</taxon>
        <taxon>Sphingobacteriaceae</taxon>
        <taxon>Pedobacter</taxon>
    </lineage>
</organism>
<gene>
    <name evidence="1" type="ORF">GGQ60_000795</name>
</gene>
<sequence length="33" mass="3649">MTENEVSYIIRGSIFNVYNTLGPGLLESAYEAP</sequence>
<evidence type="ECO:0000313" key="1">
    <source>
        <dbReference type="EMBL" id="MBB4106835.1"/>
    </source>
</evidence>